<evidence type="ECO:0000256" key="2">
    <source>
        <dbReference type="ARBA" id="ARBA00022679"/>
    </source>
</evidence>
<dbReference type="PANTHER" id="PTHR30160:SF7">
    <property type="entry name" value="ADP-HEPTOSE--LPS HEPTOSYLTRANSFERASE 2"/>
    <property type="match status" value="1"/>
</dbReference>
<keyword evidence="4" id="KW-1185">Reference proteome</keyword>
<dbReference type="GO" id="GO:0016757">
    <property type="term" value="F:glycosyltransferase activity"/>
    <property type="evidence" value="ECO:0007669"/>
    <property type="project" value="UniProtKB-KW"/>
</dbReference>
<dbReference type="EMBL" id="JAYKLX010000002">
    <property type="protein sequence ID" value="MEB3344432.1"/>
    <property type="molecule type" value="Genomic_DNA"/>
</dbReference>
<gene>
    <name evidence="3" type="ORF">U6A24_03115</name>
</gene>
<dbReference type="RefSeq" id="WP_324178481.1">
    <property type="nucleotide sequence ID" value="NZ_BAABAW010000003.1"/>
</dbReference>
<keyword evidence="1 3" id="KW-0328">Glycosyltransferase</keyword>
<evidence type="ECO:0000313" key="3">
    <source>
        <dbReference type="EMBL" id="MEB3344432.1"/>
    </source>
</evidence>
<evidence type="ECO:0000256" key="1">
    <source>
        <dbReference type="ARBA" id="ARBA00022676"/>
    </source>
</evidence>
<protein>
    <submittedName>
        <fullName evidence="3">Glycosyltransferase family 9 protein</fullName>
        <ecNumber evidence="3">2.4.-.-</ecNumber>
    </submittedName>
</protein>
<dbReference type="InterPro" id="IPR002201">
    <property type="entry name" value="Glyco_trans_9"/>
</dbReference>
<dbReference type="CDD" id="cd03789">
    <property type="entry name" value="GT9_LPS_heptosyltransferase"/>
    <property type="match status" value="1"/>
</dbReference>
<dbReference type="PANTHER" id="PTHR30160">
    <property type="entry name" value="TETRAACYLDISACCHARIDE 4'-KINASE-RELATED"/>
    <property type="match status" value="1"/>
</dbReference>
<evidence type="ECO:0000313" key="4">
    <source>
        <dbReference type="Proteomes" id="UP001327027"/>
    </source>
</evidence>
<reference evidence="3 4" key="1">
    <citation type="journal article" date="2013" name="Int. J. Syst. Evol. Microbiol.">
        <title>Aquimarina gracilis sp. nov., isolated from the gut microflora of a mussel, Mytilus coruscus, and emended description of Aquimarina spongiae.</title>
        <authorList>
            <person name="Park S.C."/>
            <person name="Choe H.N."/>
            <person name="Baik K.S."/>
            <person name="Seong C.N."/>
        </authorList>
    </citation>
    <scope>NUCLEOTIDE SEQUENCE [LARGE SCALE GENOMIC DNA]</scope>
    <source>
        <strain evidence="3 4">PSC32</strain>
    </source>
</reference>
<keyword evidence="2 3" id="KW-0808">Transferase</keyword>
<dbReference type="Gene3D" id="3.40.50.2000">
    <property type="entry name" value="Glycogen Phosphorylase B"/>
    <property type="match status" value="2"/>
</dbReference>
<proteinExistence type="predicted"/>
<organism evidence="3 4">
    <name type="scientific">Aquimarina gracilis</name>
    <dbReference type="NCBI Taxonomy" id="874422"/>
    <lineage>
        <taxon>Bacteria</taxon>
        <taxon>Pseudomonadati</taxon>
        <taxon>Bacteroidota</taxon>
        <taxon>Flavobacteriia</taxon>
        <taxon>Flavobacteriales</taxon>
        <taxon>Flavobacteriaceae</taxon>
        <taxon>Aquimarina</taxon>
    </lineage>
</organism>
<dbReference type="EC" id="2.4.-.-" evidence="3"/>
<accession>A0ABU5ZS85</accession>
<name>A0ABU5ZS85_9FLAO</name>
<comment type="caution">
    <text evidence="3">The sequence shown here is derived from an EMBL/GenBank/DDBJ whole genome shotgun (WGS) entry which is preliminary data.</text>
</comment>
<dbReference type="InterPro" id="IPR051199">
    <property type="entry name" value="LPS_LOS_Heptosyltrfase"/>
</dbReference>
<sequence length="353" mass="41153">MKILVIQQKMIGDVLTSTIICETLRKEYPDSTIDYLINSNTRPVVLESPYFDRVIEFKDGYRDSKRAFYQFLKKIRKTKYDLVIDTYGKLESNLITLFSGAKERISFYKWYTQFIYTKTIRRHNDPITNASTAIENRLRLVLPENRIVSEIVKPKIFLSEEEKEKAKEFLESNEINPKKPLVMISVVGSESRKTLPFEYMAKVIDEIVSTIGANVLFNYIPNQEKDARTIYNLTNYKTQQHIHFDVFAKSLRGFIAILSHCDALVGNEGGAVNMAKALNVSTFTIFSPWIIKKDWNMFEDGEEHMSVHLADYEPSLFKDKTIKELKKESLALYPNLRPELFVDQLREFLHKNL</sequence>
<dbReference type="SUPFAM" id="SSF53756">
    <property type="entry name" value="UDP-Glycosyltransferase/glycogen phosphorylase"/>
    <property type="match status" value="1"/>
</dbReference>
<dbReference type="Proteomes" id="UP001327027">
    <property type="component" value="Unassembled WGS sequence"/>
</dbReference>
<dbReference type="Pfam" id="PF01075">
    <property type="entry name" value="Glyco_transf_9"/>
    <property type="match status" value="1"/>
</dbReference>